<protein>
    <recommendedName>
        <fullName evidence="4">Bile acid:sodium symporter</fullName>
    </recommendedName>
</protein>
<feature type="transmembrane region" description="Helical" evidence="1">
    <location>
        <begin position="101"/>
        <end position="124"/>
    </location>
</feature>
<dbReference type="STRING" id="465721.ACG33_02030"/>
<feature type="transmembrane region" description="Helical" evidence="1">
    <location>
        <begin position="193"/>
        <end position="212"/>
    </location>
</feature>
<dbReference type="InterPro" id="IPR038770">
    <property type="entry name" value="Na+/solute_symporter_sf"/>
</dbReference>
<dbReference type="PANTHER" id="PTHR18640:SF5">
    <property type="entry name" value="SODIUM_BILE ACID COTRANSPORTER 7"/>
    <property type="match status" value="1"/>
</dbReference>
<reference evidence="2 3" key="1">
    <citation type="submission" date="2015-06" db="EMBL/GenBank/DDBJ databases">
        <title>A Comprehensive Approach to Explore the Metabolic and Phylogenetic Diversity of Bacterial Steroid Degradation in the Environment: Testosterone as an Example.</title>
        <authorList>
            <person name="Yang F.-C."/>
            <person name="Chen Y.-L."/>
            <person name="Yu C.-P."/>
            <person name="Tang S.-L."/>
            <person name="Wang P.-H."/>
            <person name="Ismail W."/>
            <person name="Wang C.-H."/>
            <person name="Yang C.-Y."/>
            <person name="Chiang Y.-R."/>
        </authorList>
    </citation>
    <scope>NUCLEOTIDE SEQUENCE [LARGE SCALE GENOMIC DNA]</scope>
    <source>
        <strain evidence="2 3">DSM 18526</strain>
    </source>
</reference>
<feature type="transmembrane region" description="Helical" evidence="1">
    <location>
        <begin position="71"/>
        <end position="95"/>
    </location>
</feature>
<evidence type="ECO:0008006" key="4">
    <source>
        <dbReference type="Google" id="ProtNLM"/>
    </source>
</evidence>
<dbReference type="Gene3D" id="1.20.1530.20">
    <property type="match status" value="1"/>
</dbReference>
<feature type="transmembrane region" description="Helical" evidence="1">
    <location>
        <begin position="316"/>
        <end position="338"/>
    </location>
</feature>
<dbReference type="Proteomes" id="UP000070250">
    <property type="component" value="Chromosome"/>
</dbReference>
<organism evidence="2 3">
    <name type="scientific">Steroidobacter denitrificans</name>
    <dbReference type="NCBI Taxonomy" id="465721"/>
    <lineage>
        <taxon>Bacteria</taxon>
        <taxon>Pseudomonadati</taxon>
        <taxon>Pseudomonadota</taxon>
        <taxon>Gammaproteobacteria</taxon>
        <taxon>Steroidobacterales</taxon>
        <taxon>Steroidobacteraceae</taxon>
        <taxon>Steroidobacter</taxon>
    </lineage>
</organism>
<feature type="transmembrane region" description="Helical" evidence="1">
    <location>
        <begin position="40"/>
        <end position="59"/>
    </location>
</feature>
<feature type="transmembrane region" description="Helical" evidence="1">
    <location>
        <begin position="253"/>
        <end position="276"/>
    </location>
</feature>
<dbReference type="KEGG" id="sdf:ACG33_02030"/>
<keyword evidence="1" id="KW-1133">Transmembrane helix</keyword>
<dbReference type="Pfam" id="PF13593">
    <property type="entry name" value="SBF_like"/>
    <property type="match status" value="1"/>
</dbReference>
<sequence>MRIFKPDGYLLALLGAIVLALMWPAPGASGGLLHLERMNQIGIALIFFLHGAVLSPQTLRAESGRWRVHMLIQSITFLIFPAICFVVYWCGASWLPYETRLGIFFLGVLSSTISSSIAMTAIALGNVPIAIFNATLSGLLGLFVTPFFMALLMTLPGAGSDVAAGLSFGLTLHPEDPAGAGHAATMADAFVRILRLLLLPLLAGQLFHPLIGRWLQARKRTTGLFERTVIVLIVLNAFSNATAGGLWSQYSLILMLSIGMIVVLLLFAILALCKWISRLAGLSRTDEAAFVFCGSTKSLANAAPMAQIMFGASPMGGMILLPIVLYHQLQLVVIAIMARSYARAALLEPASARVASGR</sequence>
<accession>A0A127F662</accession>
<feature type="transmembrane region" description="Helical" evidence="1">
    <location>
        <begin position="288"/>
        <end position="310"/>
    </location>
</feature>
<dbReference type="PANTHER" id="PTHR18640">
    <property type="entry name" value="SOLUTE CARRIER FAMILY 10 MEMBER 7"/>
    <property type="match status" value="1"/>
</dbReference>
<dbReference type="EMBL" id="CP011971">
    <property type="protein sequence ID" value="AMN45907.1"/>
    <property type="molecule type" value="Genomic_DNA"/>
</dbReference>
<dbReference type="InterPro" id="IPR016833">
    <property type="entry name" value="Put_Na-Bile_cotransptr"/>
</dbReference>
<name>A0A127F662_STEDE</name>
<evidence type="ECO:0000256" key="1">
    <source>
        <dbReference type="SAM" id="Phobius"/>
    </source>
</evidence>
<dbReference type="GO" id="GO:0005886">
    <property type="term" value="C:plasma membrane"/>
    <property type="evidence" value="ECO:0007669"/>
    <property type="project" value="TreeGrafter"/>
</dbReference>
<evidence type="ECO:0000313" key="2">
    <source>
        <dbReference type="EMBL" id="AMN45907.1"/>
    </source>
</evidence>
<dbReference type="PIRSF" id="PIRSF026166">
    <property type="entry name" value="UCP026166"/>
    <property type="match status" value="1"/>
</dbReference>
<gene>
    <name evidence="2" type="ORF">ACG33_02030</name>
</gene>
<feature type="transmembrane region" description="Helical" evidence="1">
    <location>
        <begin position="224"/>
        <end position="247"/>
    </location>
</feature>
<evidence type="ECO:0000313" key="3">
    <source>
        <dbReference type="Proteomes" id="UP000070250"/>
    </source>
</evidence>
<keyword evidence="1" id="KW-0472">Membrane</keyword>
<dbReference type="AlphaFoldDB" id="A0A127F662"/>
<proteinExistence type="predicted"/>
<keyword evidence="1" id="KW-0812">Transmembrane</keyword>
<feature type="transmembrane region" description="Helical" evidence="1">
    <location>
        <begin position="131"/>
        <end position="153"/>
    </location>
</feature>
<keyword evidence="3" id="KW-1185">Reference proteome</keyword>